<dbReference type="PANTHER" id="PTHR18964">
    <property type="entry name" value="ROK (REPRESSOR, ORF, KINASE) FAMILY"/>
    <property type="match status" value="1"/>
</dbReference>
<keyword evidence="2" id="KW-0418">Kinase</keyword>
<dbReference type="PROSITE" id="PS01125">
    <property type="entry name" value="ROK"/>
    <property type="match status" value="1"/>
</dbReference>
<dbReference type="EMBL" id="FXZK01000001">
    <property type="protein sequence ID" value="SMY06662.1"/>
    <property type="molecule type" value="Genomic_DNA"/>
</dbReference>
<dbReference type="InterPro" id="IPR000600">
    <property type="entry name" value="ROK"/>
</dbReference>
<dbReference type="SUPFAM" id="SSF53067">
    <property type="entry name" value="Actin-like ATPase domain"/>
    <property type="match status" value="1"/>
</dbReference>
<sequence>MRAAGIDLGGTKIETQIFDADWQPVTRQRVPTPKDYAGLVKAVADQVRWAEAAAGEGLPIGIGAAGLVNPATGLALTANLVASGHPFPADITAAAGRDVLYVNDCRALALSEAVFGAGRGYHTVLGLILGTGIGGGISIGGHLLPGPSMTGGEFGHTSAPADLVAKHRLPVVPCGCGAMGCIETLIAGPGLARVALAMTGQELSPPAIAAAKGGEMAAVWQVWCDLVAALLRNLTLTVDPDIIVLGGGLSQIPGVTEDLTTALQSAQLAGFAIPKLAVAQGGDSSGARGAAYAAWTAQRSRQKVAS</sequence>
<dbReference type="Proteomes" id="UP000201613">
    <property type="component" value="Unassembled WGS sequence"/>
</dbReference>
<dbReference type="InterPro" id="IPR043129">
    <property type="entry name" value="ATPase_NBD"/>
</dbReference>
<evidence type="ECO:0000313" key="2">
    <source>
        <dbReference type="EMBL" id="SMY06662.1"/>
    </source>
</evidence>
<proteinExistence type="inferred from homology"/>
<dbReference type="InterPro" id="IPR049874">
    <property type="entry name" value="ROK_cs"/>
</dbReference>
<dbReference type="EC" id="2.7.1.59" evidence="2"/>
<dbReference type="OrthoDB" id="9810372at2"/>
<protein>
    <submittedName>
        <fullName evidence="2">N-acetyl-D-glucosamine kinase</fullName>
        <ecNumber evidence="2">2.7.1.59</ecNumber>
    </submittedName>
</protein>
<dbReference type="Pfam" id="PF00480">
    <property type="entry name" value="ROK"/>
    <property type="match status" value="1"/>
</dbReference>
<organism evidence="2 3">
    <name type="scientific">Flavimaricola marinus</name>
    <dbReference type="NCBI Taxonomy" id="1819565"/>
    <lineage>
        <taxon>Bacteria</taxon>
        <taxon>Pseudomonadati</taxon>
        <taxon>Pseudomonadota</taxon>
        <taxon>Alphaproteobacteria</taxon>
        <taxon>Rhodobacterales</taxon>
        <taxon>Paracoccaceae</taxon>
        <taxon>Flavimaricola</taxon>
    </lineage>
</organism>
<accession>A0A238LAR3</accession>
<dbReference type="GO" id="GO:0045127">
    <property type="term" value="F:N-acetylglucosamine kinase activity"/>
    <property type="evidence" value="ECO:0007669"/>
    <property type="project" value="UniProtKB-EC"/>
</dbReference>
<name>A0A238LAR3_9RHOB</name>
<comment type="similarity">
    <text evidence="1">Belongs to the ROK (NagC/XylR) family.</text>
</comment>
<dbReference type="Gene3D" id="3.30.420.40">
    <property type="match status" value="2"/>
</dbReference>
<dbReference type="RefSeq" id="WP_093990813.1">
    <property type="nucleotide sequence ID" value="NZ_FXZK01000001.1"/>
</dbReference>
<evidence type="ECO:0000256" key="1">
    <source>
        <dbReference type="ARBA" id="ARBA00006479"/>
    </source>
</evidence>
<keyword evidence="2" id="KW-0808">Transferase</keyword>
<reference evidence="2 3" key="1">
    <citation type="submission" date="2017-05" db="EMBL/GenBank/DDBJ databases">
        <authorList>
            <person name="Song R."/>
            <person name="Chenine A.L."/>
            <person name="Ruprecht R.M."/>
        </authorList>
    </citation>
    <scope>NUCLEOTIDE SEQUENCE [LARGE SCALE GENOMIC DNA]</scope>
    <source>
        <strain evidence="2 3">CECT 8899</strain>
    </source>
</reference>
<dbReference type="PANTHER" id="PTHR18964:SF149">
    <property type="entry name" value="BIFUNCTIONAL UDP-N-ACETYLGLUCOSAMINE 2-EPIMERASE_N-ACETYLMANNOSAMINE KINASE"/>
    <property type="match status" value="1"/>
</dbReference>
<dbReference type="AlphaFoldDB" id="A0A238LAR3"/>
<gene>
    <name evidence="2" type="primary">nagK_1</name>
    <name evidence="2" type="ORF">LOM8899_00790</name>
</gene>
<keyword evidence="3" id="KW-1185">Reference proteome</keyword>
<evidence type="ECO:0000313" key="3">
    <source>
        <dbReference type="Proteomes" id="UP000201613"/>
    </source>
</evidence>